<evidence type="ECO:0000313" key="1">
    <source>
        <dbReference type="EMBL" id="NBJ94248.1"/>
    </source>
</evidence>
<dbReference type="EMBL" id="QZDT01000033">
    <property type="protein sequence ID" value="NBJ94248.1"/>
    <property type="molecule type" value="Genomic_DNA"/>
</dbReference>
<reference evidence="1" key="1">
    <citation type="submission" date="2018-09" db="EMBL/GenBank/DDBJ databases">
        <title>Murine metabolic-syndrome-specific gut microbial biobank.</title>
        <authorList>
            <person name="Liu C."/>
        </authorList>
    </citation>
    <scope>NUCLEOTIDE SEQUENCE</scope>
    <source>
        <strain evidence="1">D42-62</strain>
    </source>
</reference>
<dbReference type="OrthoDB" id="2067818at2"/>
<comment type="caution">
    <text evidence="1">The sequence shown here is derived from an EMBL/GenBank/DDBJ whole genome shotgun (WGS) entry which is preliminary data.</text>
</comment>
<organism evidence="1 2">
    <name type="scientific">Parablautia muri</name>
    <dbReference type="NCBI Taxonomy" id="2320879"/>
    <lineage>
        <taxon>Bacteria</taxon>
        <taxon>Bacillati</taxon>
        <taxon>Bacillota</taxon>
        <taxon>Clostridia</taxon>
        <taxon>Lachnospirales</taxon>
        <taxon>Lachnospiraceae</taxon>
        <taxon>Parablautia</taxon>
    </lineage>
</organism>
<dbReference type="Proteomes" id="UP001154420">
    <property type="component" value="Unassembled WGS sequence"/>
</dbReference>
<gene>
    <name evidence="1" type="ORF">D5281_17050</name>
</gene>
<proteinExistence type="predicted"/>
<dbReference type="AlphaFoldDB" id="A0A9X5BI85"/>
<sequence>MKRACEAIVLLIGTLGWWGFVYPDLCLTKDAYEQEYEAYGDCEEQEGDEGYDDCEEKQSEGGEITEAFRAFPDNKANAENDSHHKEVLTEVKKGKTMEISGTIRIKSRLIEYVYQGR</sequence>
<accession>A0A9X5BI85</accession>
<protein>
    <submittedName>
        <fullName evidence="1">Uncharacterized protein</fullName>
    </submittedName>
</protein>
<evidence type="ECO:0000313" key="2">
    <source>
        <dbReference type="Proteomes" id="UP001154420"/>
    </source>
</evidence>
<name>A0A9X5BI85_9FIRM</name>
<dbReference type="RefSeq" id="WP_160561287.1">
    <property type="nucleotide sequence ID" value="NZ_QZDT01000033.1"/>
</dbReference>
<keyword evidence="2" id="KW-1185">Reference proteome</keyword>